<organism evidence="2 3">
    <name type="scientific">Nocardioides jejuensis</name>
    <dbReference type="NCBI Taxonomy" id="2502782"/>
    <lineage>
        <taxon>Bacteria</taxon>
        <taxon>Bacillati</taxon>
        <taxon>Actinomycetota</taxon>
        <taxon>Actinomycetes</taxon>
        <taxon>Propionibacteriales</taxon>
        <taxon>Nocardioidaceae</taxon>
        <taxon>Nocardioides</taxon>
    </lineage>
</organism>
<evidence type="ECO:0000256" key="1">
    <source>
        <dbReference type="SAM" id="Phobius"/>
    </source>
</evidence>
<dbReference type="OrthoDB" id="9960585at2"/>
<gene>
    <name evidence="2" type="ORF">EPD65_00325</name>
</gene>
<keyword evidence="1" id="KW-0472">Membrane</keyword>
<dbReference type="EMBL" id="SJZJ01000001">
    <property type="protein sequence ID" value="TCJ31058.1"/>
    <property type="molecule type" value="Genomic_DNA"/>
</dbReference>
<protein>
    <submittedName>
        <fullName evidence="2">Uncharacterized protein</fullName>
    </submittedName>
</protein>
<feature type="transmembrane region" description="Helical" evidence="1">
    <location>
        <begin position="16"/>
        <end position="41"/>
    </location>
</feature>
<keyword evidence="1" id="KW-0812">Transmembrane</keyword>
<comment type="caution">
    <text evidence="2">The sequence shown here is derived from an EMBL/GenBank/DDBJ whole genome shotgun (WGS) entry which is preliminary data.</text>
</comment>
<accession>A0A4R1CLY2</accession>
<keyword evidence="3" id="KW-1185">Reference proteome</keyword>
<name>A0A4R1CLY2_9ACTN</name>
<sequence>MSHNPLIWLLHSPARFIAGLIALGLVAVGLLLATAIGTPWATSQGAGEKQRGPIAEAVLPAPSATTVEEDPVHGDRTLGPKARRVLDRFLDSYLAPTTPTELLRLQPLATEELWRGLKVANPHNLPRGPVRKVEVDAASPFSTIFAVELPDVRLLVDVVREPAGIRIASVEPEGR</sequence>
<evidence type="ECO:0000313" key="3">
    <source>
        <dbReference type="Proteomes" id="UP000295453"/>
    </source>
</evidence>
<reference evidence="2 3" key="1">
    <citation type="submission" date="2019-03" db="EMBL/GenBank/DDBJ databases">
        <authorList>
            <person name="Kim M.K.M."/>
        </authorList>
    </citation>
    <scope>NUCLEOTIDE SEQUENCE [LARGE SCALE GENOMIC DNA]</scope>
    <source>
        <strain evidence="2 3">18JY15-6</strain>
    </source>
</reference>
<proteinExistence type="predicted"/>
<dbReference type="AlphaFoldDB" id="A0A4R1CLY2"/>
<keyword evidence="1" id="KW-1133">Transmembrane helix</keyword>
<evidence type="ECO:0000313" key="2">
    <source>
        <dbReference type="EMBL" id="TCJ31058.1"/>
    </source>
</evidence>
<dbReference type="RefSeq" id="WP_131580785.1">
    <property type="nucleotide sequence ID" value="NZ_SJZJ01000001.1"/>
</dbReference>
<dbReference type="Proteomes" id="UP000295453">
    <property type="component" value="Unassembled WGS sequence"/>
</dbReference>